<evidence type="ECO:0000256" key="6">
    <source>
        <dbReference type="ARBA" id="ARBA00023002"/>
    </source>
</evidence>
<comment type="catalytic activity">
    <reaction evidence="11">
        <text>acetyl-CoA + n malonyl-CoA + 2n NADPH + 4n H(+) = a long-chain-acyl-CoA + n CoA + n CO2 + 2n NADP(+).</text>
        <dbReference type="EC" id="2.3.1.86"/>
    </reaction>
</comment>
<evidence type="ECO:0000256" key="14">
    <source>
        <dbReference type="ARBA" id="ARBA00048572"/>
    </source>
</evidence>
<evidence type="ECO:0000256" key="3">
    <source>
        <dbReference type="ARBA" id="ARBA00022679"/>
    </source>
</evidence>
<comment type="catalytic activity">
    <reaction evidence="13">
        <text>(9Z)-octadecenoyl-[ACP] + H2O = (9Z)-octadecenoate + holo-[ACP] + H(+)</text>
        <dbReference type="Rhea" id="RHEA:15057"/>
        <dbReference type="Rhea" id="RHEA-COMP:9685"/>
        <dbReference type="Rhea" id="RHEA-COMP:9924"/>
        <dbReference type="ChEBI" id="CHEBI:15377"/>
        <dbReference type="ChEBI" id="CHEBI:15378"/>
        <dbReference type="ChEBI" id="CHEBI:30823"/>
        <dbReference type="ChEBI" id="CHEBI:64479"/>
        <dbReference type="ChEBI" id="CHEBI:78783"/>
        <dbReference type="EC" id="3.1.2.14"/>
    </reaction>
</comment>
<dbReference type="Pfam" id="PF17951">
    <property type="entry name" value="FAS_meander"/>
    <property type="match status" value="1"/>
</dbReference>
<dbReference type="GO" id="GO:0004314">
    <property type="term" value="F:[acyl-carrier-protein] S-malonyltransferase activity"/>
    <property type="evidence" value="ECO:0007669"/>
    <property type="project" value="UniProtKB-EC"/>
</dbReference>
<dbReference type="GO" id="GO:0004321">
    <property type="term" value="F:fatty-acyl-CoA synthase activity"/>
    <property type="evidence" value="ECO:0007669"/>
    <property type="project" value="UniProtKB-EC"/>
</dbReference>
<keyword evidence="9" id="KW-0511">Multifunctional enzyme</keyword>
<evidence type="ECO:0000256" key="10">
    <source>
        <dbReference type="ARBA" id="ARBA00033756"/>
    </source>
</evidence>
<keyword evidence="20" id="KW-1185">Reference proteome</keyword>
<dbReference type="Gene3D" id="6.10.60.10">
    <property type="match status" value="1"/>
</dbReference>
<dbReference type="EMBL" id="KV878126">
    <property type="protein sequence ID" value="OJI99518.1"/>
    <property type="molecule type" value="Genomic_DNA"/>
</dbReference>
<dbReference type="GO" id="GO:0016297">
    <property type="term" value="F:fatty acyl-[ACP] hydrolase activity"/>
    <property type="evidence" value="ECO:0007669"/>
    <property type="project" value="UniProtKB-EC"/>
</dbReference>
<dbReference type="CDD" id="cd03447">
    <property type="entry name" value="FAS_MaoC"/>
    <property type="match status" value="1"/>
</dbReference>
<dbReference type="Gene3D" id="6.20.240.10">
    <property type="match status" value="1"/>
</dbReference>
<comment type="catalytic activity">
    <reaction evidence="15">
        <text>holo-[ACP] + acetyl-CoA = acetyl-[ACP] + CoA</text>
        <dbReference type="Rhea" id="RHEA:41788"/>
        <dbReference type="Rhea" id="RHEA-COMP:9621"/>
        <dbReference type="Rhea" id="RHEA-COMP:9685"/>
        <dbReference type="ChEBI" id="CHEBI:57287"/>
        <dbReference type="ChEBI" id="CHEBI:57288"/>
        <dbReference type="ChEBI" id="CHEBI:64479"/>
        <dbReference type="ChEBI" id="CHEBI:78446"/>
        <dbReference type="EC" id="2.3.1.38"/>
    </reaction>
</comment>
<dbReference type="SUPFAM" id="SSF52151">
    <property type="entry name" value="FabD/lysophospholipase-like"/>
    <property type="match status" value="2"/>
</dbReference>
<dbReference type="FunFam" id="3.20.20.70:FF:000078">
    <property type="entry name" value="Fatty acid synthase beta subunit dehydratase"/>
    <property type="match status" value="1"/>
</dbReference>
<evidence type="ECO:0000313" key="20">
    <source>
        <dbReference type="Proteomes" id="UP000184073"/>
    </source>
</evidence>
<feature type="domain" description="Malonyl-CoA:ACP transacylase (MAT)" evidence="18">
    <location>
        <begin position="1556"/>
        <end position="1838"/>
    </location>
</feature>
<evidence type="ECO:0000256" key="15">
    <source>
        <dbReference type="ARBA" id="ARBA00048835"/>
    </source>
</evidence>
<evidence type="ECO:0000313" key="19">
    <source>
        <dbReference type="EMBL" id="OJI99518.1"/>
    </source>
</evidence>
<evidence type="ECO:0000256" key="9">
    <source>
        <dbReference type="ARBA" id="ARBA00023268"/>
    </source>
</evidence>
<keyword evidence="8" id="KW-0456">Lyase</keyword>
<dbReference type="InterPro" id="IPR002539">
    <property type="entry name" value="MaoC-like_dom"/>
</dbReference>
<dbReference type="InterPro" id="IPR001227">
    <property type="entry name" value="Ac_transferase_dom_sf"/>
</dbReference>
<dbReference type="InterPro" id="IPR003965">
    <property type="entry name" value="Fatty_acid_synthase"/>
</dbReference>
<dbReference type="SUPFAM" id="SSF51412">
    <property type="entry name" value="Inosine monophosphate dehydrogenase (IMPDH)"/>
    <property type="match status" value="1"/>
</dbReference>
<dbReference type="Gene3D" id="3.30.1120.100">
    <property type="match status" value="1"/>
</dbReference>
<evidence type="ECO:0000259" key="18">
    <source>
        <dbReference type="SMART" id="SM00827"/>
    </source>
</evidence>
<gene>
    <name evidence="19" type="ORF">ASPVEDRAFT_38927</name>
</gene>
<keyword evidence="7 16" id="KW-0520">NAD</keyword>
<dbReference type="Pfam" id="PF00698">
    <property type="entry name" value="Acyl_transf_1"/>
    <property type="match status" value="1"/>
</dbReference>
<dbReference type="GO" id="GO:0004312">
    <property type="term" value="F:fatty acid synthase activity"/>
    <property type="evidence" value="ECO:0007669"/>
    <property type="project" value="InterPro"/>
</dbReference>
<comment type="catalytic activity">
    <reaction evidence="1">
        <text>a (3R)-hydroxyacyl-[ACP] = a (2E)-enoyl-[ACP] + H2O</text>
        <dbReference type="Rhea" id="RHEA:13097"/>
        <dbReference type="Rhea" id="RHEA-COMP:9925"/>
        <dbReference type="Rhea" id="RHEA-COMP:9945"/>
        <dbReference type="ChEBI" id="CHEBI:15377"/>
        <dbReference type="ChEBI" id="CHEBI:78784"/>
        <dbReference type="ChEBI" id="CHEBI:78827"/>
        <dbReference type="EC" id="4.2.1.59"/>
    </reaction>
</comment>
<evidence type="ECO:0000256" key="12">
    <source>
        <dbReference type="ARBA" id="ARBA00048462"/>
    </source>
</evidence>
<dbReference type="GO" id="GO:0004318">
    <property type="term" value="F:enoyl-[acyl-carrier-protein] reductase (NADH) activity"/>
    <property type="evidence" value="ECO:0007669"/>
    <property type="project" value="UniProtKB-UniRule"/>
</dbReference>
<dbReference type="Gene3D" id="3.30.70.2430">
    <property type="match status" value="1"/>
</dbReference>
<dbReference type="GO" id="GO:0004313">
    <property type="term" value="F:[acyl-carrier-protein] S-acetyltransferase activity"/>
    <property type="evidence" value="ECO:0007669"/>
    <property type="project" value="UniProtKB-EC"/>
</dbReference>
<evidence type="ECO:0000256" key="2">
    <source>
        <dbReference type="ARBA" id="ARBA00010009"/>
    </source>
</evidence>
<dbReference type="InterPro" id="IPR014043">
    <property type="entry name" value="Acyl_transferase_dom"/>
</dbReference>
<dbReference type="InterPro" id="IPR013785">
    <property type="entry name" value="Aldolase_TIM"/>
</dbReference>
<dbReference type="Proteomes" id="UP000184073">
    <property type="component" value="Unassembled WGS sequence"/>
</dbReference>
<dbReference type="PIRSF" id="PIRSF005562">
    <property type="entry name" value="FAS_yeast_beta"/>
    <property type="match status" value="1"/>
</dbReference>
<accession>A0A1L9PDE7</accession>
<comment type="similarity">
    <text evidence="2 16">Belongs to the fungal fatty acid synthetase subunit beta family.</text>
</comment>
<dbReference type="Pfam" id="PF01575">
    <property type="entry name" value="MaoC_dehydratas"/>
    <property type="match status" value="1"/>
</dbReference>
<comment type="subunit">
    <text evidence="10">[Alpha(6)beta(6)] hexamers of two multifunctional subunits (alpha and beta).</text>
</comment>
<dbReference type="InterPro" id="IPR013565">
    <property type="entry name" value="Fas1/AflB-like_central"/>
</dbReference>
<dbReference type="SUPFAM" id="SSF54637">
    <property type="entry name" value="Thioesterase/thiol ester dehydrase-isomerase"/>
    <property type="match status" value="2"/>
</dbReference>
<evidence type="ECO:0000256" key="13">
    <source>
        <dbReference type="ARBA" id="ARBA00048536"/>
    </source>
</evidence>
<dbReference type="VEuPathDB" id="FungiDB:ASPVEDRAFT_38927"/>
<dbReference type="Gene3D" id="1.20.930.70">
    <property type="match status" value="1"/>
</dbReference>
<evidence type="ECO:0000256" key="5">
    <source>
        <dbReference type="ARBA" id="ARBA00022857"/>
    </source>
</evidence>
<evidence type="ECO:0000256" key="4">
    <source>
        <dbReference type="ARBA" id="ARBA00022801"/>
    </source>
</evidence>
<evidence type="ECO:0000256" key="7">
    <source>
        <dbReference type="ARBA" id="ARBA00023027"/>
    </source>
</evidence>
<evidence type="ECO:0000256" key="17">
    <source>
        <dbReference type="PIRSR" id="PIRSR005562-1"/>
    </source>
</evidence>
<reference evidence="20" key="1">
    <citation type="journal article" date="2017" name="Genome Biol.">
        <title>Comparative genomics reveals high biological diversity and specific adaptations in the industrially and medically important fungal genus Aspergillus.</title>
        <authorList>
            <person name="de Vries R.P."/>
            <person name="Riley R."/>
            <person name="Wiebenga A."/>
            <person name="Aguilar-Osorio G."/>
            <person name="Amillis S."/>
            <person name="Uchima C.A."/>
            <person name="Anderluh G."/>
            <person name="Asadollahi M."/>
            <person name="Askin M."/>
            <person name="Barry K."/>
            <person name="Battaglia E."/>
            <person name="Bayram O."/>
            <person name="Benocci T."/>
            <person name="Braus-Stromeyer S.A."/>
            <person name="Caldana C."/>
            <person name="Canovas D."/>
            <person name="Cerqueira G.C."/>
            <person name="Chen F."/>
            <person name="Chen W."/>
            <person name="Choi C."/>
            <person name="Clum A."/>
            <person name="Dos Santos R.A."/>
            <person name="Damasio A.R."/>
            <person name="Diallinas G."/>
            <person name="Emri T."/>
            <person name="Fekete E."/>
            <person name="Flipphi M."/>
            <person name="Freyberg S."/>
            <person name="Gallo A."/>
            <person name="Gournas C."/>
            <person name="Habgood R."/>
            <person name="Hainaut M."/>
            <person name="Harispe M.L."/>
            <person name="Henrissat B."/>
            <person name="Hilden K.S."/>
            <person name="Hope R."/>
            <person name="Hossain A."/>
            <person name="Karabika E."/>
            <person name="Karaffa L."/>
            <person name="Karanyi Z."/>
            <person name="Krasevec N."/>
            <person name="Kuo A."/>
            <person name="Kusch H."/>
            <person name="LaButti K."/>
            <person name="Lagendijk E.L."/>
            <person name="Lapidus A."/>
            <person name="Levasseur A."/>
            <person name="Lindquist E."/>
            <person name="Lipzen A."/>
            <person name="Logrieco A.F."/>
            <person name="MacCabe A."/>
            <person name="Maekelae M.R."/>
            <person name="Malavazi I."/>
            <person name="Melin P."/>
            <person name="Meyer V."/>
            <person name="Mielnichuk N."/>
            <person name="Miskei M."/>
            <person name="Molnar A.P."/>
            <person name="Mule G."/>
            <person name="Ngan C.Y."/>
            <person name="Orejas M."/>
            <person name="Orosz E."/>
            <person name="Ouedraogo J.P."/>
            <person name="Overkamp K.M."/>
            <person name="Park H.-S."/>
            <person name="Perrone G."/>
            <person name="Piumi F."/>
            <person name="Punt P.J."/>
            <person name="Ram A.F."/>
            <person name="Ramon A."/>
            <person name="Rauscher S."/>
            <person name="Record E."/>
            <person name="Riano-Pachon D.M."/>
            <person name="Robert V."/>
            <person name="Roehrig J."/>
            <person name="Ruller R."/>
            <person name="Salamov A."/>
            <person name="Salih N.S."/>
            <person name="Samson R.A."/>
            <person name="Sandor E."/>
            <person name="Sanguinetti M."/>
            <person name="Schuetze T."/>
            <person name="Sepcic K."/>
            <person name="Shelest E."/>
            <person name="Sherlock G."/>
            <person name="Sophianopoulou V."/>
            <person name="Squina F.M."/>
            <person name="Sun H."/>
            <person name="Susca A."/>
            <person name="Todd R.B."/>
            <person name="Tsang A."/>
            <person name="Unkles S.E."/>
            <person name="van de Wiele N."/>
            <person name="van Rossen-Uffink D."/>
            <person name="Oliveira J.V."/>
            <person name="Vesth T.C."/>
            <person name="Visser J."/>
            <person name="Yu J.-H."/>
            <person name="Zhou M."/>
            <person name="Andersen M.R."/>
            <person name="Archer D.B."/>
            <person name="Baker S.E."/>
            <person name="Benoit I."/>
            <person name="Brakhage A.A."/>
            <person name="Braus G.H."/>
            <person name="Fischer R."/>
            <person name="Frisvad J.C."/>
            <person name="Goldman G.H."/>
            <person name="Houbraken J."/>
            <person name="Oakley B."/>
            <person name="Pocsi I."/>
            <person name="Scazzocchio C."/>
            <person name="Seiboth B."/>
            <person name="vanKuyk P.A."/>
            <person name="Wortman J."/>
            <person name="Dyer P.S."/>
            <person name="Grigoriev I.V."/>
        </authorList>
    </citation>
    <scope>NUCLEOTIDE SEQUENCE [LARGE SCALE GENOMIC DNA]</scope>
    <source>
        <strain evidence="20">CBS 583.65</strain>
    </source>
</reference>
<organism evidence="19 20">
    <name type="scientific">Aspergillus versicolor CBS 583.65</name>
    <dbReference type="NCBI Taxonomy" id="1036611"/>
    <lineage>
        <taxon>Eukaryota</taxon>
        <taxon>Fungi</taxon>
        <taxon>Dikarya</taxon>
        <taxon>Ascomycota</taxon>
        <taxon>Pezizomycotina</taxon>
        <taxon>Eurotiomycetes</taxon>
        <taxon>Eurotiomycetidae</taxon>
        <taxon>Eurotiales</taxon>
        <taxon>Aspergillaceae</taxon>
        <taxon>Aspergillus</taxon>
        <taxon>Aspergillus subgen. Nidulantes</taxon>
    </lineage>
</organism>
<dbReference type="PRINTS" id="PR01483">
    <property type="entry name" value="FASYNTHASE"/>
</dbReference>
<dbReference type="Pfam" id="PF08354">
    <property type="entry name" value="Fas1-AflB-like_hel"/>
    <property type="match status" value="1"/>
</dbReference>
<keyword evidence="4 16" id="KW-0378">Hydrolase</keyword>
<dbReference type="Pfam" id="PF16073">
    <property type="entry name" value="SAT"/>
    <property type="match status" value="1"/>
</dbReference>
<dbReference type="SMART" id="SM00827">
    <property type="entry name" value="PKS_AT"/>
    <property type="match status" value="1"/>
</dbReference>
<protein>
    <recommendedName>
        <fullName evidence="18">Malonyl-CoA:ACP transacylase (MAT) domain-containing protein</fullName>
    </recommendedName>
</protein>
<comment type="catalytic activity">
    <reaction evidence="12">
        <text>holo-[ACP] + malonyl-CoA = malonyl-[ACP] + CoA</text>
        <dbReference type="Rhea" id="RHEA:41792"/>
        <dbReference type="Rhea" id="RHEA-COMP:9623"/>
        <dbReference type="Rhea" id="RHEA-COMP:9685"/>
        <dbReference type="ChEBI" id="CHEBI:57287"/>
        <dbReference type="ChEBI" id="CHEBI:57384"/>
        <dbReference type="ChEBI" id="CHEBI:64479"/>
        <dbReference type="ChEBI" id="CHEBI:78449"/>
        <dbReference type="EC" id="2.3.1.39"/>
    </reaction>
</comment>
<feature type="active site" description="For malonyltransferase activity" evidence="17">
    <location>
        <position position="1694"/>
    </location>
</feature>
<feature type="active site" description="For acetyltransferase activity" evidence="17">
    <location>
        <position position="171"/>
    </location>
</feature>
<evidence type="ECO:0000256" key="1">
    <source>
        <dbReference type="ARBA" id="ARBA00001055"/>
    </source>
</evidence>
<dbReference type="Gene3D" id="3.20.20.70">
    <property type="entry name" value="Aldolase class I"/>
    <property type="match status" value="1"/>
</dbReference>
<dbReference type="GO" id="GO:0006633">
    <property type="term" value="P:fatty acid biosynthetic process"/>
    <property type="evidence" value="ECO:0007669"/>
    <property type="project" value="InterPro"/>
</dbReference>
<dbReference type="InterPro" id="IPR016035">
    <property type="entry name" value="Acyl_Trfase/lysoPLipase"/>
</dbReference>
<dbReference type="OrthoDB" id="4251012at2759"/>
<keyword evidence="6 16" id="KW-0560">Oxidoreductase</keyword>
<dbReference type="RefSeq" id="XP_040665281.1">
    <property type="nucleotide sequence ID" value="XM_040811800.1"/>
</dbReference>
<dbReference type="STRING" id="1036611.A0A1L9PDE7"/>
<dbReference type="Gene3D" id="3.40.366.10">
    <property type="entry name" value="Malonyl-Coenzyme A Acyl Carrier Protein, domain 2"/>
    <property type="match status" value="3"/>
</dbReference>
<evidence type="ECO:0000256" key="11">
    <source>
        <dbReference type="ARBA" id="ARBA00048237"/>
    </source>
</evidence>
<dbReference type="InterPro" id="IPR029069">
    <property type="entry name" value="HotDog_dom_sf"/>
</dbReference>
<dbReference type="GO" id="GO:0005835">
    <property type="term" value="C:fatty acid synthase complex"/>
    <property type="evidence" value="ECO:0007669"/>
    <property type="project" value="UniProtKB-UniRule"/>
</dbReference>
<dbReference type="InterPro" id="IPR040883">
    <property type="entry name" value="FAS_meander"/>
</dbReference>
<dbReference type="InterPro" id="IPR050830">
    <property type="entry name" value="Fungal_FAS"/>
</dbReference>
<sequence length="1923" mass="210973">MGLAVPSTIYSFYCYLALDGLGFDNPACGQGAMGPSGFLESADSGRLRLYSCCGGQGPSNLTGLDDLVHLVRIYGDRAPIRQLIDVSSNCIELLASIPHRSCFFSGRGFPLNSWLHDSAATAPSSDELALSPYSFPINTLLSLVHYAIAAHTVGVDPTQLRDRLHGVIGHSQGVFAAAAIAHSGKGWPAFFNAARLALTLSFWVGLESHRVAPGSTLSAEDVAGCLQHDEGAPSYLLSVTGLSHEHLQGVIWTASSGNVQISLINGYNKFVLAGTPEALRTVCLAIRRVSAPQTLDQTRVPFTHRRPVIDVRFLPVSAPYHSSLLASVEADVVDAMKGTRLTGRDIAIPLYCPVNGKTQNLQDHSDVLPALIRAVTTESVDWPGACHKMDSATHVLSFGPGAVGTLVQAVLEGAGVYVLSISGRSLSSSLNALVSESSLPSGHNWAQMYRPRQKSKEDETYIETKMTRLLGLPHVMVAGMTPTTCSPEFVAAIMQAGYHAEFACGGYHRPESMEAALRQLAATIPVHRSITCNVIYASPKSLSWQINLLRDLIDEGLPIDSLTIGAGIPSPDVVTEWLERLDLSHIWFKPGSVDAIDRVLAIARQHPSLPIGLQWTGGRAGGHHSFEGFHQAILDRYSHIRSCENVILVAGSGFGGGQDTWPYITGSWSQKLGFAAMPFDGILLGSRMMVAREAKTSLAAKKLIVQAPGVGDDEDWTHCQREAIGGVLSVVSEMGQPIHVLATRGMKLWHELDARFFSIRDTGKLGMALKQHREEIIRRLNADYARPWFSIADDGTPVEMEDLSYRQVLHRLCQLMFVERRSRWIDQSYLDLVQDWLRLVQARFESEMKLSDNPVQLKAAFDAAYGAHADQILYPDDVALLLSLFRRPGLKPVPFIPILDENFETWFKKDSLWQSEDVDAVLDQDAERVCIIQGPVAVQHSTVCDEPIKTILDGIRDSHMDSLQNEILGRNEDDTFSGIVEAALNLPGVHVSHDGAIYRYQLTGPAIPSADALSKQLTAGCSWGRAALISKHVLFGRHRVKNPLRDAFQPSIGDIIEVKHVNGTPTEITLYHPASQEKDSHQIRAALEIAHVNAETVAVALVTRSVRTVTGNRSALEFTMKLLGGCMGRPVIQFDQETYLGRVRDLYTELWVGPAPGSSSAGLNSEFSDGPVTIMADHVQEFLAVVSQSGPPRGRAWSAQGPLVPLDYAVVLAWTALTRPVLLPALNGDPLQLLHQSISLRLARGVRPLSVGDVVKATSCITERTITAMGQRVEVSAEVLRDAQPVVHLRATFVIQRRTQSASQQFRSIDEQAMVIHITTSLQLEVLISRKWLFLDIASHQVFGRSLLFRLNTQIVSGAKDASKSLKVSGIVTLLPAQASDTTTTGAKVGRVYLEEEDHKFNPVMDFMNRHGSPLVQRQPLQSPGWIGDAAIPFTAPSQSSTYAAVSKDTNPIHTCPLFARFAGRGQPVLHGMHLSAVVRRILEWMVGDTDHRRFQCLTVSFDGIVRAHDQLRMEVQHDAMEDGLMVVHVKVSNVNTGDQVLHAEALIEQAPTAYIFTGQGTQEKGMGMALYGTHKAAQVVWDRAERYFESQYGISLLHLVSDNPKSLVVNFRSKRGQQIRANYLAMASASESDNPMLPGLTESSRDYTFSYPAGLLMSTQFAQPALVVMEMAEYAHLQAQGVVKRSALFAGHSLGEYSALGACSTFMPFESLLSLIFYRGLKMQNALPRDSNGRTEYAMMAIDPSRIGSDFDECKLMELARLVAGETGLLLEVVNHNVQSRQYVCAGHIRSLWVMGQVCDKLCLATSNSPDTMEECIRKHLPSSRTITSHESLARGRATIPLVGVDIPFHSQMLRGHIDDYRQYLRCHLRASDIKAEELVGRWVPNVVGKPFTLETSYIRLVQQVTQSKPLQDLLERLEEKS</sequence>
<keyword evidence="3 16" id="KW-0808">Transferase</keyword>
<keyword evidence="5 16" id="KW-0521">NADP</keyword>
<dbReference type="Gene3D" id="3.10.129.10">
    <property type="entry name" value="Hotdog Thioesterase"/>
    <property type="match status" value="2"/>
</dbReference>
<evidence type="ECO:0000256" key="8">
    <source>
        <dbReference type="ARBA" id="ARBA00023239"/>
    </source>
</evidence>
<dbReference type="InterPro" id="IPR032088">
    <property type="entry name" value="SAT"/>
</dbReference>
<dbReference type="GO" id="GO:0019171">
    <property type="term" value="F:(3R)-hydroxyacyl-[acyl-carrier-protein] dehydratase activity"/>
    <property type="evidence" value="ECO:0007669"/>
    <property type="project" value="UniProtKB-EC"/>
</dbReference>
<dbReference type="GeneID" id="63727311"/>
<dbReference type="PANTHER" id="PTHR10982:SF21">
    <property type="entry name" value="FATTY ACID SYNTHASE SUBUNIT BETA"/>
    <property type="match status" value="1"/>
</dbReference>
<dbReference type="PANTHER" id="PTHR10982">
    <property type="entry name" value="MALONYL COA-ACYL CARRIER PROTEIN TRANSACYLASE"/>
    <property type="match status" value="1"/>
</dbReference>
<evidence type="ECO:0000256" key="16">
    <source>
        <dbReference type="PIRNR" id="PIRNR005562"/>
    </source>
</evidence>
<dbReference type="Pfam" id="PF22235">
    <property type="entry name" value="FAS1_thioest_ins"/>
    <property type="match status" value="1"/>
</dbReference>
<name>A0A1L9PDE7_ASPVE</name>
<proteinExistence type="inferred from homology"/>
<dbReference type="InterPro" id="IPR016452">
    <property type="entry name" value="Fas1/AflB-like"/>
</dbReference>
<comment type="catalytic activity">
    <reaction evidence="14">
        <text>a 2,3-saturated acyl-[ACP] + NAD(+) = a (2E)-enoyl-[ACP] + NADH + H(+)</text>
        <dbReference type="Rhea" id="RHEA:10240"/>
        <dbReference type="Rhea" id="RHEA-COMP:9925"/>
        <dbReference type="Rhea" id="RHEA-COMP:9926"/>
        <dbReference type="ChEBI" id="CHEBI:15378"/>
        <dbReference type="ChEBI" id="CHEBI:57540"/>
        <dbReference type="ChEBI" id="CHEBI:57945"/>
        <dbReference type="ChEBI" id="CHEBI:78784"/>
        <dbReference type="ChEBI" id="CHEBI:78785"/>
        <dbReference type="EC" id="1.3.1.9"/>
    </reaction>
</comment>